<dbReference type="GO" id="GO:0003723">
    <property type="term" value="F:RNA binding"/>
    <property type="evidence" value="ECO:0007669"/>
    <property type="project" value="TreeGrafter"/>
</dbReference>
<feature type="region of interest" description="Disordered" evidence="4">
    <location>
        <begin position="235"/>
        <end position="262"/>
    </location>
</feature>
<dbReference type="Pfam" id="PF01876">
    <property type="entry name" value="RNase_P_p30"/>
    <property type="match status" value="1"/>
</dbReference>
<evidence type="ECO:0000256" key="2">
    <source>
        <dbReference type="ARBA" id="ARBA00007331"/>
    </source>
</evidence>
<dbReference type="PANTHER" id="PTHR13031:SF0">
    <property type="entry name" value="RIBONUCLEASE P PROTEIN SUBUNIT P30"/>
    <property type="match status" value="1"/>
</dbReference>
<dbReference type="GO" id="GO:0008033">
    <property type="term" value="P:tRNA processing"/>
    <property type="evidence" value="ECO:0007669"/>
    <property type="project" value="UniProtKB-KW"/>
</dbReference>
<comment type="similarity">
    <text evidence="2">Belongs to the eukaryotic/archaeal RNase P protein component 3 family.</text>
</comment>
<dbReference type="Gene3D" id="3.20.20.140">
    <property type="entry name" value="Metal-dependent hydrolases"/>
    <property type="match status" value="1"/>
</dbReference>
<dbReference type="InterPro" id="IPR002738">
    <property type="entry name" value="RNase_P_p30"/>
</dbReference>
<feature type="compositionally biased region" description="Basic and acidic residues" evidence="4">
    <location>
        <begin position="242"/>
        <end position="253"/>
    </location>
</feature>
<dbReference type="GO" id="GO:0005655">
    <property type="term" value="C:nucleolar ribonuclease P complex"/>
    <property type="evidence" value="ECO:0007669"/>
    <property type="project" value="TreeGrafter"/>
</dbReference>
<dbReference type="OMA" id="CYGPGIT"/>
<dbReference type="AlphaFoldDB" id="A0A9P6XZI6"/>
<evidence type="ECO:0000256" key="4">
    <source>
        <dbReference type="SAM" id="MobiDB-lite"/>
    </source>
</evidence>
<accession>A0A9P6XZI6</accession>
<evidence type="ECO:0000313" key="6">
    <source>
        <dbReference type="Proteomes" id="UP000717996"/>
    </source>
</evidence>
<name>A0A9P6XZI6_RHIOR</name>
<proteinExistence type="inferred from homology"/>
<evidence type="ECO:0000256" key="3">
    <source>
        <dbReference type="ARBA" id="ARBA00022694"/>
    </source>
</evidence>
<dbReference type="Proteomes" id="UP000717996">
    <property type="component" value="Unassembled WGS sequence"/>
</dbReference>
<sequence>MYYDFNIPYPSNQTKEELERVEKILERIHSNQKSIIALNVSSKTGILDVKPVSPISPNLFPNMKQLTRATIEIDDHKKNYQLSSNTTSSHIDILAVRPSTVDVCKHACQNLEIDIISLDLANTKTSPNFAAAQVAVSRGIFFEICYAQSFRNASKKSAFFSSVKRLVEVTRGHNLFFSSEALRALEIRKPADLRILGALFGMTQDQIEAAVTLNYAKLLKKAETRKSTYNAAIRNPEVPINESKRKNENQVEKKNKKLKKGK</sequence>
<evidence type="ECO:0000256" key="1">
    <source>
        <dbReference type="ARBA" id="ARBA00004123"/>
    </source>
</evidence>
<gene>
    <name evidence="5" type="ORF">G6F51_011306</name>
</gene>
<comment type="caution">
    <text evidence="5">The sequence shown here is derived from an EMBL/GenBank/DDBJ whole genome shotgun (WGS) entry which is preliminary data.</text>
</comment>
<organism evidence="5 6">
    <name type="scientific">Rhizopus oryzae</name>
    <name type="common">Mucormycosis agent</name>
    <name type="synonym">Rhizopus arrhizus var. delemar</name>
    <dbReference type="NCBI Taxonomy" id="64495"/>
    <lineage>
        <taxon>Eukaryota</taxon>
        <taxon>Fungi</taxon>
        <taxon>Fungi incertae sedis</taxon>
        <taxon>Mucoromycota</taxon>
        <taxon>Mucoromycotina</taxon>
        <taxon>Mucoromycetes</taxon>
        <taxon>Mucorales</taxon>
        <taxon>Mucorineae</taxon>
        <taxon>Rhizopodaceae</taxon>
        <taxon>Rhizopus</taxon>
    </lineage>
</organism>
<dbReference type="SUPFAM" id="SSF89550">
    <property type="entry name" value="PHP domain-like"/>
    <property type="match status" value="1"/>
</dbReference>
<comment type="subcellular location">
    <subcellularLocation>
        <location evidence="1">Nucleus</location>
    </subcellularLocation>
</comment>
<evidence type="ECO:0000313" key="5">
    <source>
        <dbReference type="EMBL" id="KAG1535849.1"/>
    </source>
</evidence>
<dbReference type="OrthoDB" id="17948at2759"/>
<dbReference type="EMBL" id="JAANIT010002644">
    <property type="protein sequence ID" value="KAG1535849.1"/>
    <property type="molecule type" value="Genomic_DNA"/>
</dbReference>
<reference evidence="5" key="1">
    <citation type="journal article" date="2020" name="Microb. Genom.">
        <title>Genetic diversity of clinical and environmental Mucorales isolates obtained from an investigation of mucormycosis cases among solid organ transplant recipients.</title>
        <authorList>
            <person name="Nguyen M.H."/>
            <person name="Kaul D."/>
            <person name="Muto C."/>
            <person name="Cheng S.J."/>
            <person name="Richter R.A."/>
            <person name="Bruno V.M."/>
            <person name="Liu G."/>
            <person name="Beyhan S."/>
            <person name="Sundermann A.J."/>
            <person name="Mounaud S."/>
            <person name="Pasculle A.W."/>
            <person name="Nierman W.C."/>
            <person name="Driscoll E."/>
            <person name="Cumbie R."/>
            <person name="Clancy C.J."/>
            <person name="Dupont C.L."/>
        </authorList>
    </citation>
    <scope>NUCLEOTIDE SEQUENCE</scope>
    <source>
        <strain evidence="5">GL16</strain>
    </source>
</reference>
<dbReference type="PANTHER" id="PTHR13031">
    <property type="entry name" value="RIBONUCLEASE P SUBUNIT P30"/>
    <property type="match status" value="1"/>
</dbReference>
<keyword evidence="3" id="KW-0819">tRNA processing</keyword>
<dbReference type="InterPro" id="IPR016195">
    <property type="entry name" value="Pol/histidinol_Pase-like"/>
</dbReference>
<protein>
    <submittedName>
        <fullName evidence="5">Uncharacterized protein</fullName>
    </submittedName>
</protein>